<dbReference type="EMBL" id="HBKQ01061551">
    <property type="protein sequence ID" value="CAE2288901.1"/>
    <property type="molecule type" value="Transcribed_RNA"/>
</dbReference>
<evidence type="ECO:0000256" key="2">
    <source>
        <dbReference type="SAM" id="MobiDB-lite"/>
    </source>
</evidence>
<organism evidence="4">
    <name type="scientific">Odontella aurita</name>
    <dbReference type="NCBI Taxonomy" id="265563"/>
    <lineage>
        <taxon>Eukaryota</taxon>
        <taxon>Sar</taxon>
        <taxon>Stramenopiles</taxon>
        <taxon>Ochrophyta</taxon>
        <taxon>Bacillariophyta</taxon>
        <taxon>Mediophyceae</taxon>
        <taxon>Biddulphiophycidae</taxon>
        <taxon>Eupodiscales</taxon>
        <taxon>Odontellaceae</taxon>
        <taxon>Odontella</taxon>
    </lineage>
</organism>
<dbReference type="AlphaFoldDB" id="A0A7S4KB49"/>
<feature type="compositionally biased region" description="Basic residues" evidence="2">
    <location>
        <begin position="256"/>
        <end position="267"/>
    </location>
</feature>
<accession>A0A7S4KB49</accession>
<evidence type="ECO:0000259" key="3">
    <source>
        <dbReference type="PROSITE" id="PS50011"/>
    </source>
</evidence>
<gene>
    <name evidence="4" type="ORF">OAUR00152_LOCUS41987</name>
</gene>
<dbReference type="InterPro" id="IPR000719">
    <property type="entry name" value="Prot_kinase_dom"/>
</dbReference>
<dbReference type="Gene3D" id="1.10.510.10">
    <property type="entry name" value="Transferase(Phosphotransferase) domain 1"/>
    <property type="match status" value="1"/>
</dbReference>
<dbReference type="GO" id="GO:0005524">
    <property type="term" value="F:ATP binding"/>
    <property type="evidence" value="ECO:0007669"/>
    <property type="project" value="InterPro"/>
</dbReference>
<evidence type="ECO:0000256" key="1">
    <source>
        <dbReference type="ARBA" id="ARBA00023860"/>
    </source>
</evidence>
<dbReference type="PROSITE" id="PS50011">
    <property type="entry name" value="PROTEIN_KINASE_DOM"/>
    <property type="match status" value="1"/>
</dbReference>
<sequence length="479" mass="52151">MAAPLLLIVPILLDEQRRRKTKVKSIPFGEVASTLVSLVQAIHNQNLIFVDIKPENFMLAQPASKRSQTCSDACRRLRMIDFGLVENFRSRTAGGHRENVFPNGQLVGTPVYSSLNVLEGHTASRRDDLEALGYVILELILKLFDGGGDESDKGSPLPWSSGESDEEILEAKRKAIEGNGCNEFFSQIGQKGNKEAEKGMKQFFKVVRKMEYTEKPKYDGLKDILNGISLTVETAEDGKSTSERSTSTEVASQRYSLKRSSRRTRSRATREDAHANSKPLAAVVKKRKSDHARTSEGVEVHNLDSAEDSDMEDFHSCCSGDEDMEVESDENTPPSGDSFPGQIVGEESIQCKAGPQKRAGKGKGRIEVVFIAGPHEGESFALGGKSPEIVIVGKEPPKPRSKKSGVYNIQNERTAAASHVKLVLHSAKGGVHSVRVTDLKANAGTEVNGKAVVSGKFKQAFVGGKVQIGESVMQLKRSG</sequence>
<evidence type="ECO:0000313" key="4">
    <source>
        <dbReference type="EMBL" id="CAE2288901.1"/>
    </source>
</evidence>
<feature type="compositionally biased region" description="Basic and acidic residues" evidence="2">
    <location>
        <begin position="291"/>
        <end position="304"/>
    </location>
</feature>
<dbReference type="SUPFAM" id="SSF56112">
    <property type="entry name" value="Protein kinase-like (PK-like)"/>
    <property type="match status" value="1"/>
</dbReference>
<dbReference type="GO" id="GO:0004672">
    <property type="term" value="F:protein kinase activity"/>
    <property type="evidence" value="ECO:0007669"/>
    <property type="project" value="InterPro"/>
</dbReference>
<feature type="region of interest" description="Disordered" evidence="2">
    <location>
        <begin position="234"/>
        <end position="342"/>
    </location>
</feature>
<proteinExistence type="predicted"/>
<name>A0A7S4KB49_9STRA</name>
<dbReference type="InterPro" id="IPR011009">
    <property type="entry name" value="Kinase-like_dom_sf"/>
</dbReference>
<dbReference type="InterPro" id="IPR050235">
    <property type="entry name" value="CK1_Ser-Thr_kinase"/>
</dbReference>
<dbReference type="PANTHER" id="PTHR11909">
    <property type="entry name" value="CASEIN KINASE-RELATED"/>
    <property type="match status" value="1"/>
</dbReference>
<reference evidence="4" key="1">
    <citation type="submission" date="2021-01" db="EMBL/GenBank/DDBJ databases">
        <authorList>
            <person name="Corre E."/>
            <person name="Pelletier E."/>
            <person name="Niang G."/>
            <person name="Scheremetjew M."/>
            <person name="Finn R."/>
            <person name="Kale V."/>
            <person name="Holt S."/>
            <person name="Cochrane G."/>
            <person name="Meng A."/>
            <person name="Brown T."/>
            <person name="Cohen L."/>
        </authorList>
    </citation>
    <scope>NUCLEOTIDE SEQUENCE</scope>
    <source>
        <strain evidence="4">Isolate 1302-5</strain>
    </source>
</reference>
<protein>
    <recommendedName>
        <fullName evidence="1">Casein kinase I</fullName>
    </recommendedName>
</protein>
<feature type="compositionally biased region" description="Polar residues" evidence="2">
    <location>
        <begin position="243"/>
        <end position="255"/>
    </location>
</feature>
<feature type="compositionally biased region" description="Acidic residues" evidence="2">
    <location>
        <begin position="320"/>
        <end position="330"/>
    </location>
</feature>
<dbReference type="Pfam" id="PF00069">
    <property type="entry name" value="Pkinase"/>
    <property type="match status" value="1"/>
</dbReference>
<feature type="domain" description="Protein kinase" evidence="3">
    <location>
        <begin position="1"/>
        <end position="225"/>
    </location>
</feature>